<dbReference type="Pfam" id="PF24120">
    <property type="entry name" value="SsdA_C"/>
    <property type="match status" value="1"/>
</dbReference>
<evidence type="ECO:0000256" key="1">
    <source>
        <dbReference type="SAM" id="MobiDB-lite"/>
    </source>
</evidence>
<dbReference type="Proteomes" id="UP000015100">
    <property type="component" value="Unassembled WGS sequence"/>
</dbReference>
<protein>
    <recommendedName>
        <fullName evidence="2">Single-strand DNA deaminase toxin A-like C-terminal domain-containing protein</fullName>
    </recommendedName>
</protein>
<evidence type="ECO:0000313" key="4">
    <source>
        <dbReference type="Proteomes" id="UP000015100"/>
    </source>
</evidence>
<reference evidence="3 4" key="1">
    <citation type="journal article" date="2013" name="PLoS Genet.">
        <title>Genomic mechanisms accounting for the adaptation to parasitism in nematode-trapping fungi.</title>
        <authorList>
            <person name="Meerupati T."/>
            <person name="Andersson K.M."/>
            <person name="Friman E."/>
            <person name="Kumar D."/>
            <person name="Tunlid A."/>
            <person name="Ahren D."/>
        </authorList>
    </citation>
    <scope>NUCLEOTIDE SEQUENCE [LARGE SCALE GENOMIC DNA]</scope>
    <source>
        <strain evidence="3 4">CBS 200.50</strain>
    </source>
</reference>
<evidence type="ECO:0000259" key="2">
    <source>
        <dbReference type="Pfam" id="PF24120"/>
    </source>
</evidence>
<comment type="caution">
    <text evidence="3">The sequence shown here is derived from an EMBL/GenBank/DDBJ whole genome shotgun (WGS) entry which is preliminary data.</text>
</comment>
<feature type="region of interest" description="Disordered" evidence="1">
    <location>
        <begin position="74"/>
        <end position="104"/>
    </location>
</feature>
<dbReference type="InterPro" id="IPR057517">
    <property type="entry name" value="SsdA-like_C"/>
</dbReference>
<gene>
    <name evidence="3" type="ORF">H072_8142</name>
</gene>
<proteinExistence type="predicted"/>
<accession>S8BFQ6</accession>
<sequence length="356" mass="40073">MNTSLKSPPIATPLRRRICQPPLDECTLFLAQIDPSCLSSSPEPIAPEPAVPDVDTDDITTRLAGVRIHEDSSHIPPKETQAFPFTESSEIPPSSTPTISSESDNTTSFPIIIKRVRIVNPDLQTPFEVNNITNRSDTDMAFLRLERVPDLMKPRVDFYDRGNRIGSYPIPEEGKAVAILEIGSLSTQIVAMSGYKRRTYEGFISGCHWAEKALQLAKKYNFNESLCIPPHYRFDRPAVGIYKQEMPGAYEASHAEKQIMVYVATEYGLFRDRSENEEYTTHQLNILESGVKTIDIYVSSPYKKICSTCKAYQLEINNHCIIPFRLIALESERSGISDISNPLPEPLIRTEAHYFG</sequence>
<dbReference type="AlphaFoldDB" id="S8BFQ6"/>
<dbReference type="HOGENOM" id="CLU_778492_0_0_1"/>
<dbReference type="OrthoDB" id="341259at2759"/>
<reference evidence="4" key="2">
    <citation type="submission" date="2013-04" db="EMBL/GenBank/DDBJ databases">
        <title>Genomic mechanisms accounting for the adaptation to parasitism in nematode-trapping fungi.</title>
        <authorList>
            <person name="Ahren D.G."/>
        </authorList>
    </citation>
    <scope>NUCLEOTIDE SEQUENCE [LARGE SCALE GENOMIC DNA]</scope>
    <source>
        <strain evidence="4">CBS 200.50</strain>
    </source>
</reference>
<organism evidence="3 4">
    <name type="scientific">Dactylellina haptotyla (strain CBS 200.50)</name>
    <name type="common">Nematode-trapping fungus</name>
    <name type="synonym">Monacrosporium haptotylum</name>
    <dbReference type="NCBI Taxonomy" id="1284197"/>
    <lineage>
        <taxon>Eukaryota</taxon>
        <taxon>Fungi</taxon>
        <taxon>Dikarya</taxon>
        <taxon>Ascomycota</taxon>
        <taxon>Pezizomycotina</taxon>
        <taxon>Orbiliomycetes</taxon>
        <taxon>Orbiliales</taxon>
        <taxon>Orbiliaceae</taxon>
        <taxon>Dactylellina</taxon>
    </lineage>
</organism>
<keyword evidence="4" id="KW-1185">Reference proteome</keyword>
<evidence type="ECO:0000313" key="3">
    <source>
        <dbReference type="EMBL" id="EPS38123.1"/>
    </source>
</evidence>
<feature type="domain" description="Single-strand DNA deaminase toxin A-like C-terminal" evidence="2">
    <location>
        <begin position="191"/>
        <end position="260"/>
    </location>
</feature>
<feature type="compositionally biased region" description="Low complexity" evidence="1">
    <location>
        <begin position="86"/>
        <end position="103"/>
    </location>
</feature>
<dbReference type="EMBL" id="AQGS01000576">
    <property type="protein sequence ID" value="EPS38123.1"/>
    <property type="molecule type" value="Genomic_DNA"/>
</dbReference>
<name>S8BFQ6_DACHA</name>